<dbReference type="GO" id="GO:0031124">
    <property type="term" value="P:mRNA 3'-end processing"/>
    <property type="evidence" value="ECO:0007669"/>
    <property type="project" value="InterPro"/>
</dbReference>
<keyword evidence="3" id="KW-0677">Repeat</keyword>
<dbReference type="PROSITE" id="PS50294">
    <property type="entry name" value="WD_REPEATS_REGION"/>
    <property type="match status" value="6"/>
</dbReference>
<evidence type="ECO:0000256" key="4">
    <source>
        <dbReference type="ARBA" id="ARBA00023242"/>
    </source>
</evidence>
<dbReference type="Proteomes" id="UP000247409">
    <property type="component" value="Unassembled WGS sequence"/>
</dbReference>
<feature type="repeat" description="WD" evidence="5">
    <location>
        <begin position="345"/>
        <end position="376"/>
    </location>
</feature>
<dbReference type="GO" id="GO:0005847">
    <property type="term" value="C:mRNA cleavage and polyadenylation specificity factor complex"/>
    <property type="evidence" value="ECO:0007669"/>
    <property type="project" value="TreeGrafter"/>
</dbReference>
<dbReference type="Pfam" id="PF00400">
    <property type="entry name" value="WD40"/>
    <property type="match status" value="6"/>
</dbReference>
<dbReference type="PROSITE" id="PS50082">
    <property type="entry name" value="WD_REPEATS_2"/>
    <property type="match status" value="6"/>
</dbReference>
<feature type="repeat" description="WD" evidence="5">
    <location>
        <begin position="301"/>
        <end position="343"/>
    </location>
</feature>
<feature type="repeat" description="WD" evidence="5">
    <location>
        <begin position="175"/>
        <end position="207"/>
    </location>
</feature>
<comment type="caution">
    <text evidence="7">The sequence shown here is derived from an EMBL/GenBank/DDBJ whole genome shotgun (WGS) entry which is preliminary data.</text>
</comment>
<evidence type="ECO:0000256" key="2">
    <source>
        <dbReference type="ARBA" id="ARBA00022574"/>
    </source>
</evidence>
<dbReference type="SUPFAM" id="SSF50978">
    <property type="entry name" value="WD40 repeat-like"/>
    <property type="match status" value="1"/>
</dbReference>
<evidence type="ECO:0000313" key="8">
    <source>
        <dbReference type="Proteomes" id="UP000247409"/>
    </source>
</evidence>
<dbReference type="CDD" id="cd00200">
    <property type="entry name" value="WD40"/>
    <property type="match status" value="1"/>
</dbReference>
<dbReference type="OrthoDB" id="16717at2759"/>
<reference evidence="7 8" key="1">
    <citation type="journal article" date="2018" name="Mol. Biol. Evol.">
        <title>Analysis of the draft genome of the red seaweed Gracilariopsis chorda provides insights into genome size evolution in Rhodophyta.</title>
        <authorList>
            <person name="Lee J."/>
            <person name="Yang E.C."/>
            <person name="Graf L."/>
            <person name="Yang J.H."/>
            <person name="Qiu H."/>
            <person name="Zel Zion U."/>
            <person name="Chan C.X."/>
            <person name="Stephens T.G."/>
            <person name="Weber A.P.M."/>
            <person name="Boo G.H."/>
            <person name="Boo S.M."/>
            <person name="Kim K.M."/>
            <person name="Shin Y."/>
            <person name="Jung M."/>
            <person name="Lee S.J."/>
            <person name="Yim H.S."/>
            <person name="Lee J.H."/>
            <person name="Bhattacharya D."/>
            <person name="Yoon H.S."/>
        </authorList>
    </citation>
    <scope>NUCLEOTIDE SEQUENCE [LARGE SCALE GENOMIC DNA]</scope>
    <source>
        <strain evidence="7 8">SKKU-2015</strain>
        <tissue evidence="7">Whole body</tissue>
    </source>
</reference>
<feature type="repeat" description="WD" evidence="5">
    <location>
        <begin position="134"/>
        <end position="166"/>
    </location>
</feature>
<comment type="subcellular location">
    <subcellularLocation>
        <location evidence="1">Nucleus</location>
    </subcellularLocation>
</comment>
<feature type="repeat" description="WD" evidence="5">
    <location>
        <begin position="259"/>
        <end position="300"/>
    </location>
</feature>
<feature type="region of interest" description="Disordered" evidence="6">
    <location>
        <begin position="378"/>
        <end position="435"/>
    </location>
</feature>
<dbReference type="PROSITE" id="PS00678">
    <property type="entry name" value="WD_REPEATS_1"/>
    <property type="match status" value="1"/>
</dbReference>
<sequence length="435" mass="49354">MAGANSSYGRPPRNDVFDGKQLRKAVARRTVDFNSSAMRWFLDRAWQSELGIDTPAIQPNMESTVNLVPPAADQMSENPVTSACTKFVHSSMNKPGCPIHACKWTPEGKRLITGAKTGEFTLWQGLTFNFETILQAHDAELRSIIWSHDENWMLSGDQKGTVKYWQSNMNNLQAFHAHKDTIRDLSFSHTDAKFASCSDDNTVKVWDFVQIREERVLEGHGWDVRCVDWHPSYPILASGSKDSNLKIWDAKSGKNLTTLHGHKKTIVKVKWNANGNWLLSGSQDQLIKIYDIRMMKEFQAFRGHKREVTSMQWHPQHENFFASGAYDGAIYFWVVGQSDPVASVPCAHQSSVWDLDWHPMGHILATSSNDHATKFWTRQRPGDQMNDKYSASGQPNEEGERGSGRGRSAGRQRGRQGYGQNDYSSRDRQGHARLR</sequence>
<dbReference type="InterPro" id="IPR020472">
    <property type="entry name" value="WD40_PAC1"/>
</dbReference>
<dbReference type="AlphaFoldDB" id="A0A2V3IEH4"/>
<evidence type="ECO:0000256" key="1">
    <source>
        <dbReference type="ARBA" id="ARBA00004123"/>
    </source>
</evidence>
<evidence type="ECO:0000313" key="7">
    <source>
        <dbReference type="EMBL" id="PXF40452.1"/>
    </source>
</evidence>
<keyword evidence="4" id="KW-0539">Nucleus</keyword>
<dbReference type="InterPro" id="IPR019775">
    <property type="entry name" value="WD40_repeat_CS"/>
</dbReference>
<keyword evidence="2 5" id="KW-0853">WD repeat</keyword>
<feature type="compositionally biased region" description="Basic and acidic residues" evidence="6">
    <location>
        <begin position="424"/>
        <end position="435"/>
    </location>
</feature>
<protein>
    <submittedName>
        <fullName evidence="7">Flowering time control protein FY</fullName>
    </submittedName>
</protein>
<dbReference type="STRING" id="448386.A0A2V3IEH4"/>
<evidence type="ECO:0000256" key="5">
    <source>
        <dbReference type="PROSITE-ProRule" id="PRU00221"/>
    </source>
</evidence>
<name>A0A2V3IEH4_9FLOR</name>
<organism evidence="7 8">
    <name type="scientific">Gracilariopsis chorda</name>
    <dbReference type="NCBI Taxonomy" id="448386"/>
    <lineage>
        <taxon>Eukaryota</taxon>
        <taxon>Rhodophyta</taxon>
        <taxon>Florideophyceae</taxon>
        <taxon>Rhodymeniophycidae</taxon>
        <taxon>Gracilariales</taxon>
        <taxon>Gracilariaceae</taxon>
        <taxon>Gracilariopsis</taxon>
    </lineage>
</organism>
<accession>A0A2V3IEH4</accession>
<dbReference type="InterPro" id="IPR001680">
    <property type="entry name" value="WD40_rpt"/>
</dbReference>
<dbReference type="InterPro" id="IPR015943">
    <property type="entry name" value="WD40/YVTN_repeat-like_dom_sf"/>
</dbReference>
<keyword evidence="8" id="KW-1185">Reference proteome</keyword>
<gene>
    <name evidence="7" type="ORF">BWQ96_09828</name>
</gene>
<dbReference type="SMART" id="SM00320">
    <property type="entry name" value="WD40"/>
    <property type="match status" value="7"/>
</dbReference>
<evidence type="ECO:0000256" key="3">
    <source>
        <dbReference type="ARBA" id="ARBA00022737"/>
    </source>
</evidence>
<dbReference type="EMBL" id="NBIV01000292">
    <property type="protein sequence ID" value="PXF40452.1"/>
    <property type="molecule type" value="Genomic_DNA"/>
</dbReference>
<dbReference type="PRINTS" id="PR00320">
    <property type="entry name" value="GPROTEINBRPT"/>
</dbReference>
<dbReference type="PANTHER" id="PTHR22836:SF0">
    <property type="entry name" value="PRE-MRNA 3' END PROCESSING PROTEIN WDR33"/>
    <property type="match status" value="1"/>
</dbReference>
<dbReference type="Gene3D" id="2.130.10.10">
    <property type="entry name" value="YVTN repeat-like/Quinoprotein amine dehydrogenase"/>
    <property type="match status" value="2"/>
</dbReference>
<dbReference type="PANTHER" id="PTHR22836">
    <property type="entry name" value="WD40 REPEAT PROTEIN"/>
    <property type="match status" value="1"/>
</dbReference>
<dbReference type="FunFam" id="2.130.10.10:FF:000237">
    <property type="entry name" value="Flowering time control protein FY"/>
    <property type="match status" value="1"/>
</dbReference>
<evidence type="ECO:0000256" key="6">
    <source>
        <dbReference type="SAM" id="MobiDB-lite"/>
    </source>
</evidence>
<proteinExistence type="predicted"/>
<feature type="repeat" description="WD" evidence="5">
    <location>
        <begin position="217"/>
        <end position="258"/>
    </location>
</feature>
<dbReference type="InterPro" id="IPR045245">
    <property type="entry name" value="Pfs2-like"/>
</dbReference>
<dbReference type="InterPro" id="IPR036322">
    <property type="entry name" value="WD40_repeat_dom_sf"/>
</dbReference>